<keyword evidence="11" id="KW-1185">Reference proteome</keyword>
<proteinExistence type="inferred from homology"/>
<feature type="compositionally biased region" description="Acidic residues" evidence="8">
    <location>
        <begin position="1126"/>
        <end position="1135"/>
    </location>
</feature>
<feature type="compositionally biased region" description="Acidic residues" evidence="8">
    <location>
        <begin position="962"/>
        <end position="972"/>
    </location>
</feature>
<accession>A0AAN9UP38</accession>
<evidence type="ECO:0000256" key="5">
    <source>
        <dbReference type="ARBA" id="ARBA00023242"/>
    </source>
</evidence>
<evidence type="ECO:0000313" key="10">
    <source>
        <dbReference type="EMBL" id="KAK7750252.1"/>
    </source>
</evidence>
<name>A0AAN9UP38_9PEZI</name>
<feature type="region of interest" description="Disordered" evidence="8">
    <location>
        <begin position="795"/>
        <end position="816"/>
    </location>
</feature>
<comment type="subcellular location">
    <subcellularLocation>
        <location evidence="1">Nucleus</location>
    </subcellularLocation>
</comment>
<dbReference type="InterPro" id="IPR006906">
    <property type="entry name" value="Timeless_N"/>
</dbReference>
<dbReference type="GO" id="GO:0043111">
    <property type="term" value="P:replication fork arrest"/>
    <property type="evidence" value="ECO:0007669"/>
    <property type="project" value="TreeGrafter"/>
</dbReference>
<evidence type="ECO:0000256" key="8">
    <source>
        <dbReference type="SAM" id="MobiDB-lite"/>
    </source>
</evidence>
<gene>
    <name evidence="10" type="primary">TOF1</name>
    <name evidence="10" type="ORF">SLS62_007769</name>
</gene>
<dbReference type="PANTHER" id="PTHR22940">
    <property type="entry name" value="TIMEOUT/TIMELESS-2"/>
    <property type="match status" value="1"/>
</dbReference>
<evidence type="ECO:0000256" key="4">
    <source>
        <dbReference type="ARBA" id="ARBA00022880"/>
    </source>
</evidence>
<dbReference type="GO" id="GO:0031298">
    <property type="term" value="C:replication fork protection complex"/>
    <property type="evidence" value="ECO:0007669"/>
    <property type="project" value="TreeGrafter"/>
</dbReference>
<evidence type="ECO:0000256" key="2">
    <source>
        <dbReference type="ARBA" id="ARBA00008174"/>
    </source>
</evidence>
<dbReference type="GO" id="GO:0006281">
    <property type="term" value="P:DNA repair"/>
    <property type="evidence" value="ECO:0007669"/>
    <property type="project" value="TreeGrafter"/>
</dbReference>
<evidence type="ECO:0000256" key="7">
    <source>
        <dbReference type="ARBA" id="ARBA00023306"/>
    </source>
</evidence>
<evidence type="ECO:0000259" key="9">
    <source>
        <dbReference type="Pfam" id="PF04821"/>
    </source>
</evidence>
<dbReference type="AlphaFoldDB" id="A0AAN9UP38"/>
<dbReference type="GO" id="GO:0000076">
    <property type="term" value="P:DNA replication checkpoint signaling"/>
    <property type="evidence" value="ECO:0007669"/>
    <property type="project" value="TreeGrafter"/>
</dbReference>
<feature type="compositionally biased region" description="Acidic residues" evidence="8">
    <location>
        <begin position="915"/>
        <end position="929"/>
    </location>
</feature>
<comment type="similarity">
    <text evidence="2">Belongs to the timeless family.</text>
</comment>
<feature type="compositionally biased region" description="Acidic residues" evidence="8">
    <location>
        <begin position="1065"/>
        <end position="1074"/>
    </location>
</feature>
<feature type="compositionally biased region" description="Acidic residues" evidence="8">
    <location>
        <begin position="1227"/>
        <end position="1238"/>
    </location>
</feature>
<keyword evidence="4" id="KW-0236">DNA replication inhibitor</keyword>
<feature type="compositionally biased region" description="Basic and acidic residues" evidence="8">
    <location>
        <begin position="973"/>
        <end position="1001"/>
    </location>
</feature>
<feature type="region of interest" description="Disordered" evidence="8">
    <location>
        <begin position="904"/>
        <end position="1013"/>
    </location>
</feature>
<keyword evidence="7" id="KW-0131">Cell cycle</keyword>
<evidence type="ECO:0000256" key="3">
    <source>
        <dbReference type="ARBA" id="ARBA00021529"/>
    </source>
</evidence>
<keyword evidence="5" id="KW-0539">Nucleus</keyword>
<dbReference type="InterPro" id="IPR044998">
    <property type="entry name" value="Timeless"/>
</dbReference>
<dbReference type="PANTHER" id="PTHR22940:SF4">
    <property type="entry name" value="PROTEIN TIMELESS HOMOLOG"/>
    <property type="match status" value="1"/>
</dbReference>
<comment type="caution">
    <text evidence="10">The sequence shown here is derived from an EMBL/GenBank/DDBJ whole genome shotgun (WGS) entry which is preliminary data.</text>
</comment>
<feature type="region of interest" description="Disordered" evidence="8">
    <location>
        <begin position="331"/>
        <end position="357"/>
    </location>
</feature>
<reference evidence="10 11" key="1">
    <citation type="submission" date="2024-02" db="EMBL/GenBank/DDBJ databases">
        <title>De novo assembly and annotation of 12 fungi associated with fruit tree decline syndrome in Ontario, Canada.</title>
        <authorList>
            <person name="Sulman M."/>
            <person name="Ellouze W."/>
            <person name="Ilyukhin E."/>
        </authorList>
    </citation>
    <scope>NUCLEOTIDE SEQUENCE [LARGE SCALE GENOMIC DNA]</scope>
    <source>
        <strain evidence="10 11">M11/M66-122</strain>
    </source>
</reference>
<protein>
    <recommendedName>
        <fullName evidence="3">Topoisomerase 1-associated factor 1</fullName>
    </recommendedName>
</protein>
<dbReference type="GO" id="GO:0003677">
    <property type="term" value="F:DNA binding"/>
    <property type="evidence" value="ECO:0007669"/>
    <property type="project" value="TreeGrafter"/>
</dbReference>
<dbReference type="Proteomes" id="UP001320420">
    <property type="component" value="Unassembled WGS sequence"/>
</dbReference>
<sequence>MEPPDESKDIVHPEVRAHINSLVSALGGFSADDDGRYMLGDSALEVLRDIKKWIRFYDEKTNRMDVARCLAEANIIDGDLLHILASWPENATENKFKARAALACIEIMVPLTWPLERDLEQMTINHHRHLPVLQLAQVNYKRSIINFDAAQILHTAVRVALPSMALSRSERTSRDEGIMKLALLFLRNIAMISPPPGVKYDGDESQISRSALIDAFSFQDIFLTILTIASNMGEDFNQEGVIIMEIIFHLVKRVDISKLFMDEKQLSKARSNELTSMMSKEAAMHRPYNRKAPSRHNRWGTMIWVDRGDGKVSTVTGQDALLDAATRQHKMDSSKVYRPPRRPRKEEMEPKDLGPPVSLNARARQQLKGFVEEFLDSGFNPLFQHIRKRLDDQKEYIFEYHSRQFFYLVAWFLEAERTRKKAVKNSQPARNSDGDVTSFNLVAGVLNQQMFITLNRAMADSLENKRWQDLCAAMRCFTQTLLTVQEMFESPNEEDQEIAENTLSRIFYEDETHDRVANIARNYKDQGFEYLDACTELMHTYLRVLEAYSKQNVDMQVRSRRRVRRKKKAVRAAEGNEENPADQGDESENDEANAERISKERKFDFTRFAARFVQQGVVDTFVTFMKYYHDLNDSQLKRAHRYFYRIAFKQEMSVMLFRVDIIQLFYNMIKGPEPLDKGSSMFKEWEELTRQILKKCFRKIEDRPQLIIEMLFSKLNATAHYLEYGYEKQTISTSHPKPGAELEFRHTVEPEQQVAIAVGVLLDKNLAHHVKWVKDQISNAVTERKAWEGMEKAMPSVETDGGTNSTEQPSASAPTKEAPLCFIRPDDDARRTAMFKNSHLRLLMKLVGFERLAPTIEETPDSAWVIPSNLSAEKLQDSLDLINKAEFNPPDFENGALAEDQLKRKTAPRKKAVFDDDNNDGLPSDDDDILFPAGGPTARKVIEDPEKPKKTRRRRLKRRGSEDEDDEPSEDLVAERARARREREREKARRFKSDVYVHASDDESDDGEGGGRWADFYANEEAIRQRQKATALGMGVAATVTKEGPLATSVTDMLSAALAKGEGKEAEEDGDGDADGGVAAKRNTRQKKQRQKTKTKTQKKRKARELDDDEEEGGGNNKRPDKTGDDMDVDLDSETETASITKAKDAAEDSGMDSDEPGDDGARASSSSGTDDDDDTPLSSSPHRVTSKSGAKRRRLSSPIVSGDSATADVPPQNSNSNNNGEKGEGEADDDDEEDEDVPPSKPVQRRRPRATAGFIMDSSDEE</sequence>
<feature type="region of interest" description="Disordered" evidence="8">
    <location>
        <begin position="1058"/>
        <end position="1263"/>
    </location>
</feature>
<feature type="compositionally biased region" description="Basic residues" evidence="8">
    <location>
        <begin position="559"/>
        <end position="570"/>
    </location>
</feature>
<feature type="compositionally biased region" description="Basic residues" evidence="8">
    <location>
        <begin position="949"/>
        <end position="958"/>
    </location>
</feature>
<organism evidence="10 11">
    <name type="scientific">Diatrype stigma</name>
    <dbReference type="NCBI Taxonomy" id="117547"/>
    <lineage>
        <taxon>Eukaryota</taxon>
        <taxon>Fungi</taxon>
        <taxon>Dikarya</taxon>
        <taxon>Ascomycota</taxon>
        <taxon>Pezizomycotina</taxon>
        <taxon>Sordariomycetes</taxon>
        <taxon>Xylariomycetidae</taxon>
        <taxon>Xylariales</taxon>
        <taxon>Diatrypaceae</taxon>
        <taxon>Diatrype</taxon>
    </lineage>
</organism>
<feature type="region of interest" description="Disordered" evidence="8">
    <location>
        <begin position="559"/>
        <end position="595"/>
    </location>
</feature>
<dbReference type="EMBL" id="JAKJXP020000067">
    <property type="protein sequence ID" value="KAK7750252.1"/>
    <property type="molecule type" value="Genomic_DNA"/>
</dbReference>
<feature type="compositionally biased region" description="Polar residues" evidence="8">
    <location>
        <begin position="801"/>
        <end position="813"/>
    </location>
</feature>
<keyword evidence="6" id="KW-0469">Meiosis</keyword>
<dbReference type="GO" id="GO:0051321">
    <property type="term" value="P:meiotic cell cycle"/>
    <property type="evidence" value="ECO:0007669"/>
    <property type="project" value="UniProtKB-KW"/>
</dbReference>
<evidence type="ECO:0000313" key="11">
    <source>
        <dbReference type="Proteomes" id="UP001320420"/>
    </source>
</evidence>
<feature type="compositionally biased region" description="Acidic residues" evidence="8">
    <location>
        <begin position="575"/>
        <end position="592"/>
    </location>
</feature>
<feature type="compositionally biased region" description="Acidic residues" evidence="8">
    <location>
        <begin position="1148"/>
        <end position="1159"/>
    </location>
</feature>
<evidence type="ECO:0000256" key="1">
    <source>
        <dbReference type="ARBA" id="ARBA00004123"/>
    </source>
</evidence>
<dbReference type="Pfam" id="PF04821">
    <property type="entry name" value="TIMELESS"/>
    <property type="match status" value="1"/>
</dbReference>
<feature type="compositionally biased region" description="Basic residues" evidence="8">
    <location>
        <begin position="1082"/>
        <end position="1103"/>
    </location>
</feature>
<feature type="domain" description="Timeless N-terminal" evidence="9">
    <location>
        <begin position="36"/>
        <end position="305"/>
    </location>
</feature>
<evidence type="ECO:0000256" key="6">
    <source>
        <dbReference type="ARBA" id="ARBA00023254"/>
    </source>
</evidence>